<dbReference type="InterPro" id="IPR016181">
    <property type="entry name" value="Acyl_CoA_acyltransferase"/>
</dbReference>
<dbReference type="SUPFAM" id="SSF55729">
    <property type="entry name" value="Acyl-CoA N-acyltransferases (Nat)"/>
    <property type="match status" value="1"/>
</dbReference>
<accession>A0A451A3Q7</accession>
<name>A0A451A3Q7_9GAMM</name>
<evidence type="ECO:0008006" key="2">
    <source>
        <dbReference type="Google" id="ProtNLM"/>
    </source>
</evidence>
<reference evidence="1" key="1">
    <citation type="submission" date="2019-02" db="EMBL/GenBank/DDBJ databases">
        <authorList>
            <person name="Gruber-Vodicka R. H."/>
            <person name="Seah K. B. B."/>
        </authorList>
    </citation>
    <scope>NUCLEOTIDE SEQUENCE</scope>
    <source>
        <strain evidence="1">BECK_BY1</strain>
    </source>
</reference>
<gene>
    <name evidence="1" type="ORF">BECKTUN1418D_GA0071000_11315</name>
</gene>
<proteinExistence type="predicted"/>
<dbReference type="PANTHER" id="PTHR41368">
    <property type="entry name" value="PROTEIN YGHO"/>
    <property type="match status" value="1"/>
</dbReference>
<dbReference type="Gene3D" id="3.40.630.30">
    <property type="match status" value="1"/>
</dbReference>
<dbReference type="AlphaFoldDB" id="A0A451A3Q7"/>
<evidence type="ECO:0000313" key="1">
    <source>
        <dbReference type="EMBL" id="VFK60651.1"/>
    </source>
</evidence>
<dbReference type="EMBL" id="CAADFX010000131">
    <property type="protein sequence ID" value="VFK60651.1"/>
    <property type="molecule type" value="Genomic_DNA"/>
</dbReference>
<sequence length="379" mass="43819">MKIEIVQVTDRKLDKAFFRLPLRIYREDPFWVPLSARIQQKIINGRKNPALQSSHVEYAKFLALRGREPLGRILVCQHTDYARQSGEDGAFLGCFECVEDEQVASLFFHSAEKWAQLRNLNALYGPFFTLPGFEGGLPANDQPRPYALTQIYAPLYYAALFRFVGFVPVRSIHTYIKQNPAAALPYLKSFERVRQRRNASERYAVRPLKTQRLMEELERIRVIANDAFTGYPFFPPMTPEQIRFNFSGLDRILAKDLSFIIEDQGRAVGFILTLYNFHPALLELRNKPLLYRILGSIRILKNLESCKEFVILLIAFTKDVQGKAIPELASWYSERIRSTKPKALYTSFVHQQNHASSNIAVRAFGMEIDHTYVIYKKVL</sequence>
<dbReference type="InterPro" id="IPR039968">
    <property type="entry name" value="BcerS-like"/>
</dbReference>
<protein>
    <recommendedName>
        <fullName evidence="2">N-acetyltransferase domain-containing protein</fullName>
    </recommendedName>
</protein>
<organism evidence="1">
    <name type="scientific">Candidatus Kentrum sp. TUN</name>
    <dbReference type="NCBI Taxonomy" id="2126343"/>
    <lineage>
        <taxon>Bacteria</taxon>
        <taxon>Pseudomonadati</taxon>
        <taxon>Pseudomonadota</taxon>
        <taxon>Gammaproteobacteria</taxon>
        <taxon>Candidatus Kentrum</taxon>
    </lineage>
</organism>
<dbReference type="PANTHER" id="PTHR41368:SF1">
    <property type="entry name" value="PROTEIN YGHO"/>
    <property type="match status" value="1"/>
</dbReference>